<dbReference type="PROSITE" id="PS00598">
    <property type="entry name" value="CHROMO_1"/>
    <property type="match status" value="1"/>
</dbReference>
<dbReference type="WBParaSite" id="SVE_0177300.1">
    <property type="protein sequence ID" value="SVE_0177300.1"/>
    <property type="gene ID" value="SVE_0177300"/>
</dbReference>
<feature type="domain" description="Chromo" evidence="4">
    <location>
        <begin position="247"/>
        <end position="305"/>
    </location>
</feature>
<dbReference type="InterPro" id="IPR023780">
    <property type="entry name" value="Chromo_domain"/>
</dbReference>
<keyword evidence="2" id="KW-0539">Nucleus</keyword>
<evidence type="ECO:0000313" key="5">
    <source>
        <dbReference type="Proteomes" id="UP000035680"/>
    </source>
</evidence>
<dbReference type="CDD" id="cd00024">
    <property type="entry name" value="CD_CSD"/>
    <property type="match status" value="2"/>
</dbReference>
<dbReference type="InterPro" id="IPR023779">
    <property type="entry name" value="Chromodomain_CS"/>
</dbReference>
<feature type="region of interest" description="Disordered" evidence="3">
    <location>
        <begin position="185"/>
        <end position="224"/>
    </location>
</feature>
<dbReference type="Proteomes" id="UP000035680">
    <property type="component" value="Unassembled WGS sequence"/>
</dbReference>
<dbReference type="SMART" id="SM00298">
    <property type="entry name" value="CHROMO"/>
    <property type="match status" value="3"/>
</dbReference>
<keyword evidence="5" id="KW-1185">Reference proteome</keyword>
<feature type="domain" description="Chromo" evidence="4">
    <location>
        <begin position="20"/>
        <end position="57"/>
    </location>
</feature>
<evidence type="ECO:0000259" key="4">
    <source>
        <dbReference type="PROSITE" id="PS50013"/>
    </source>
</evidence>
<dbReference type="PROSITE" id="PS50013">
    <property type="entry name" value="CHROMO_2"/>
    <property type="match status" value="2"/>
</dbReference>
<feature type="compositionally biased region" description="Polar residues" evidence="3">
    <location>
        <begin position="185"/>
        <end position="201"/>
    </location>
</feature>
<comment type="subcellular location">
    <subcellularLocation>
        <location evidence="1">Nucleus</location>
    </subcellularLocation>
</comment>
<dbReference type="GO" id="GO:0005634">
    <property type="term" value="C:nucleus"/>
    <property type="evidence" value="ECO:0007669"/>
    <property type="project" value="UniProtKB-SubCell"/>
</dbReference>
<reference evidence="6" key="2">
    <citation type="submission" date="2015-08" db="UniProtKB">
        <authorList>
            <consortium name="WormBaseParasite"/>
        </authorList>
    </citation>
    <scope>IDENTIFICATION</scope>
</reference>
<evidence type="ECO:0000256" key="1">
    <source>
        <dbReference type="ARBA" id="ARBA00004123"/>
    </source>
</evidence>
<evidence type="ECO:0000256" key="3">
    <source>
        <dbReference type="SAM" id="MobiDB-lite"/>
    </source>
</evidence>
<reference evidence="5" key="1">
    <citation type="submission" date="2014-07" db="EMBL/GenBank/DDBJ databases">
        <authorList>
            <person name="Martin A.A"/>
            <person name="De Silva N."/>
        </authorList>
    </citation>
    <scope>NUCLEOTIDE SEQUENCE</scope>
</reference>
<dbReference type="Gene3D" id="2.40.50.40">
    <property type="match status" value="2"/>
</dbReference>
<feature type="region of interest" description="Disordered" evidence="3">
    <location>
        <begin position="149"/>
        <end position="172"/>
    </location>
</feature>
<evidence type="ECO:0000256" key="2">
    <source>
        <dbReference type="ARBA" id="ARBA00023242"/>
    </source>
</evidence>
<protein>
    <submittedName>
        <fullName evidence="6">Chromo domain-containing protein</fullName>
    </submittedName>
</protein>
<organism evidence="5 6">
    <name type="scientific">Strongyloides venezuelensis</name>
    <name type="common">Threadworm</name>
    <dbReference type="NCBI Taxonomy" id="75913"/>
    <lineage>
        <taxon>Eukaryota</taxon>
        <taxon>Metazoa</taxon>
        <taxon>Ecdysozoa</taxon>
        <taxon>Nematoda</taxon>
        <taxon>Chromadorea</taxon>
        <taxon>Rhabditida</taxon>
        <taxon>Tylenchina</taxon>
        <taxon>Panagrolaimomorpha</taxon>
        <taxon>Strongyloidoidea</taxon>
        <taxon>Strongyloididae</taxon>
        <taxon>Strongyloides</taxon>
    </lineage>
</organism>
<dbReference type="STRING" id="75913.A0A0K0EZ14"/>
<sequence>MSSRKKANVSSEDDSTDDEYVVEDILGRKVKRGKTYYKIKWEGYPISKCTWEPRHHLSKSLVKRYEKSISNGTPFSETLSGDSDSDEGRNSKTSSQEPKIQKVLEKFEKKNQIKYKILYDNQRTKWVDLEDIKDKSIIDDFEDKILNFSNFNNNNSNKKRQRNSPVSGNQNEVKRKNLDFSFSFESQFTPKSPNKTSTSNETDSDKKRSGSYYTPDENNIIDETPKMRPKSARAINCSYGSEENSIGLVEKILCHRIANWKKEYKVRWKGFSPEHDSWQTAETFMDKWIIDEYENRLPRLDSYLEINEGHRSVVSSSDEEDILLVKMMKKIKRGKKRKEKEISGILGVHFDKNHEKVYVVQLKSKKVILMYGEDIPAKFRNECFRVSCGRIFE</sequence>
<name>A0A0K0EZ14_STRVS</name>
<accession>A0A0K0EZ14</accession>
<evidence type="ECO:0000313" key="6">
    <source>
        <dbReference type="WBParaSite" id="SVE_0177300.1"/>
    </source>
</evidence>
<dbReference type="PANTHER" id="PTHR22812">
    <property type="entry name" value="CHROMOBOX PROTEIN"/>
    <property type="match status" value="1"/>
</dbReference>
<dbReference type="SUPFAM" id="SSF54160">
    <property type="entry name" value="Chromo domain-like"/>
    <property type="match status" value="2"/>
</dbReference>
<dbReference type="InterPro" id="IPR016197">
    <property type="entry name" value="Chromo-like_dom_sf"/>
</dbReference>
<feature type="compositionally biased region" description="Polar residues" evidence="3">
    <location>
        <begin position="71"/>
        <end position="82"/>
    </location>
</feature>
<dbReference type="AlphaFoldDB" id="A0A0K0EZ14"/>
<dbReference type="Pfam" id="PF00385">
    <property type="entry name" value="Chromo"/>
    <property type="match status" value="2"/>
</dbReference>
<feature type="region of interest" description="Disordered" evidence="3">
    <location>
        <begin position="71"/>
        <end position="99"/>
    </location>
</feature>
<dbReference type="InterPro" id="IPR051219">
    <property type="entry name" value="Heterochromatin_chromo-domain"/>
</dbReference>
<dbReference type="InterPro" id="IPR000953">
    <property type="entry name" value="Chromo/chromo_shadow_dom"/>
</dbReference>
<proteinExistence type="predicted"/>